<dbReference type="PROSITE" id="PS51037">
    <property type="entry name" value="YEATS"/>
    <property type="match status" value="1"/>
</dbReference>
<dbReference type="Pfam" id="PF03366">
    <property type="entry name" value="YEATS"/>
    <property type="match status" value="1"/>
</dbReference>
<proteinExistence type="predicted"/>
<reference evidence="6 7" key="1">
    <citation type="journal article" date="2017" name="Int. J. Parasitol.">
        <title>The genome of the protozoan parasite Cystoisospora suis and a reverse vaccinology approach to identify vaccine candidates.</title>
        <authorList>
            <person name="Palmieri N."/>
            <person name="Shrestha A."/>
            <person name="Ruttkowski B."/>
            <person name="Beck T."/>
            <person name="Vogl C."/>
            <person name="Tomley F."/>
            <person name="Blake D.P."/>
            <person name="Joachim A."/>
        </authorList>
    </citation>
    <scope>NUCLEOTIDE SEQUENCE [LARGE SCALE GENOMIC DNA]</scope>
    <source>
        <strain evidence="6 7">Wien I</strain>
    </source>
</reference>
<dbReference type="GO" id="GO:0005634">
    <property type="term" value="C:nucleus"/>
    <property type="evidence" value="ECO:0007669"/>
    <property type="project" value="UniProtKB-SubCell"/>
</dbReference>
<dbReference type="GeneID" id="94432859"/>
<evidence type="ECO:0000259" key="5">
    <source>
        <dbReference type="PROSITE" id="PS51037"/>
    </source>
</evidence>
<dbReference type="PANTHER" id="PTHR47573">
    <property type="entry name" value="PROTEIN AF-9 HOMOLOG"/>
    <property type="match status" value="1"/>
</dbReference>
<dbReference type="Proteomes" id="UP000221165">
    <property type="component" value="Unassembled WGS sequence"/>
</dbReference>
<name>A0A2C6KHQ5_9APIC</name>
<dbReference type="GO" id="GO:0006355">
    <property type="term" value="P:regulation of DNA-templated transcription"/>
    <property type="evidence" value="ECO:0007669"/>
    <property type="project" value="InterPro"/>
</dbReference>
<dbReference type="InterPro" id="IPR038704">
    <property type="entry name" value="YEAST_sf"/>
</dbReference>
<evidence type="ECO:0000313" key="6">
    <source>
        <dbReference type="EMBL" id="PHJ16649.1"/>
    </source>
</evidence>
<evidence type="ECO:0000256" key="4">
    <source>
        <dbReference type="PROSITE-ProRule" id="PRU00376"/>
    </source>
</evidence>
<dbReference type="EMBL" id="MIGC01005717">
    <property type="protein sequence ID" value="PHJ16649.1"/>
    <property type="molecule type" value="Genomic_DNA"/>
</dbReference>
<dbReference type="Gene3D" id="2.60.40.1970">
    <property type="entry name" value="YEATS domain"/>
    <property type="match status" value="1"/>
</dbReference>
<feature type="non-terminal residue" evidence="6">
    <location>
        <position position="204"/>
    </location>
</feature>
<evidence type="ECO:0000256" key="2">
    <source>
        <dbReference type="ARBA" id="ARBA00023163"/>
    </source>
</evidence>
<accession>A0A2C6KHQ5</accession>
<feature type="domain" description="YEATS" evidence="5">
    <location>
        <begin position="25"/>
        <end position="168"/>
    </location>
</feature>
<evidence type="ECO:0000256" key="1">
    <source>
        <dbReference type="ARBA" id="ARBA00023015"/>
    </source>
</evidence>
<dbReference type="AlphaFoldDB" id="A0A2C6KHQ5"/>
<comment type="subcellular location">
    <subcellularLocation>
        <location evidence="4">Nucleus</location>
    </subcellularLocation>
</comment>
<keyword evidence="2" id="KW-0804">Transcription</keyword>
<keyword evidence="3 4" id="KW-0539">Nucleus</keyword>
<dbReference type="PANTHER" id="PTHR47573:SF1">
    <property type="entry name" value="PROTEIN AF-9 HOMOLOG"/>
    <property type="match status" value="1"/>
</dbReference>
<dbReference type="OrthoDB" id="16041at2759"/>
<dbReference type="VEuPathDB" id="ToxoDB:CSUI_009533"/>
<comment type="caution">
    <text evidence="6">The sequence shown here is derived from an EMBL/GenBank/DDBJ whole genome shotgun (WGS) entry which is preliminary data.</text>
</comment>
<organism evidence="6 7">
    <name type="scientific">Cystoisospora suis</name>
    <dbReference type="NCBI Taxonomy" id="483139"/>
    <lineage>
        <taxon>Eukaryota</taxon>
        <taxon>Sar</taxon>
        <taxon>Alveolata</taxon>
        <taxon>Apicomplexa</taxon>
        <taxon>Conoidasida</taxon>
        <taxon>Coccidia</taxon>
        <taxon>Eucoccidiorida</taxon>
        <taxon>Eimeriorina</taxon>
        <taxon>Sarcocystidae</taxon>
        <taxon>Cystoisospora</taxon>
    </lineage>
</organism>
<dbReference type="CDD" id="cd16887">
    <property type="entry name" value="YEATS"/>
    <property type="match status" value="1"/>
</dbReference>
<evidence type="ECO:0000313" key="7">
    <source>
        <dbReference type="Proteomes" id="UP000221165"/>
    </source>
</evidence>
<gene>
    <name evidence="6" type="ORF">CSUI_009533</name>
</gene>
<dbReference type="RefSeq" id="XP_067918375.1">
    <property type="nucleotide sequence ID" value="XM_068069648.1"/>
</dbReference>
<dbReference type="InterPro" id="IPR055129">
    <property type="entry name" value="YEATS_dom"/>
</dbReference>
<keyword evidence="1" id="KW-0805">Transcription regulation</keyword>
<sequence length="204" mass="22999">MSSHRGERSKSGAGGDGGVGGSARYMKGLTVRKAFVLGSYAFRLSSSEKRKFNDMTHKWTCLLRALNGEDLTYCIKKVVFELDPSFVNPRRTISSPPYEVAEAGWGEFQICVKVYFLDETLPPAELRHFLRLNPENGQPAGPCVASETLDEVLIHEPRDLFYDTLMEGPHKLASPHPLEKYFLQQPTRIEEELKLHLNAQAFVQ</sequence>
<evidence type="ECO:0000256" key="3">
    <source>
        <dbReference type="ARBA" id="ARBA00023242"/>
    </source>
</evidence>
<keyword evidence="7" id="KW-1185">Reference proteome</keyword>
<dbReference type="InterPro" id="IPR005033">
    <property type="entry name" value="YEATS"/>
</dbReference>
<protein>
    <submittedName>
        <fullName evidence="6">Gas41</fullName>
    </submittedName>
</protein>